<evidence type="ECO:0000313" key="7">
    <source>
        <dbReference type="Proteomes" id="UP000235584"/>
    </source>
</evidence>
<dbReference type="PROSITE" id="PS00550">
    <property type="entry name" value="HEMERYTHRINS"/>
    <property type="match status" value="1"/>
</dbReference>
<dbReference type="GO" id="GO:0006935">
    <property type="term" value="P:chemotaxis"/>
    <property type="evidence" value="ECO:0007669"/>
    <property type="project" value="UniProtKB-KW"/>
</dbReference>
<accession>A0A2K9NV81</accession>
<dbReference type="SMART" id="SM00283">
    <property type="entry name" value="MA"/>
    <property type="match status" value="1"/>
</dbReference>
<gene>
    <name evidence="6" type="ORF">C0V70_11290</name>
</gene>
<dbReference type="KEGG" id="bsto:C0V70_11290"/>
<comment type="similarity">
    <text evidence="1">Belongs to the hemerythrin family.</text>
</comment>
<evidence type="ECO:0000256" key="2">
    <source>
        <dbReference type="ARBA" id="ARBA00022500"/>
    </source>
</evidence>
<keyword evidence="3" id="KW-0479">Metal-binding</keyword>
<dbReference type="NCBIfam" id="NF033749">
    <property type="entry name" value="bact_hemeryth"/>
    <property type="match status" value="1"/>
</dbReference>
<keyword evidence="7" id="KW-1185">Reference proteome</keyword>
<evidence type="ECO:0000256" key="5">
    <source>
        <dbReference type="ARBA" id="ARBA00029447"/>
    </source>
</evidence>
<dbReference type="GO" id="GO:0046872">
    <property type="term" value="F:metal ion binding"/>
    <property type="evidence" value="ECO:0007669"/>
    <property type="project" value="UniProtKB-KW"/>
</dbReference>
<dbReference type="InterPro" id="IPR012312">
    <property type="entry name" value="Hemerythrin-like"/>
</dbReference>
<evidence type="ECO:0000313" key="6">
    <source>
        <dbReference type="EMBL" id="AUN98674.1"/>
    </source>
</evidence>
<dbReference type="InterPro" id="IPR012827">
    <property type="entry name" value="Hemerythrin_metal-bd"/>
</dbReference>
<comment type="similarity">
    <text evidence="5">Belongs to the methyl-accepting chemotaxis (MCP) protein family.</text>
</comment>
<dbReference type="CDD" id="cd12107">
    <property type="entry name" value="Hemerythrin"/>
    <property type="match status" value="1"/>
</dbReference>
<dbReference type="PANTHER" id="PTHR43531:SF11">
    <property type="entry name" value="METHYL-ACCEPTING CHEMOTAXIS PROTEIN 3"/>
    <property type="match status" value="1"/>
</dbReference>
<dbReference type="Gene3D" id="1.10.287.950">
    <property type="entry name" value="Methyl-accepting chemotaxis protein"/>
    <property type="match status" value="1"/>
</dbReference>
<name>A0A2K9NV81_BACTC</name>
<proteinExistence type="inferred from homology"/>
<dbReference type="RefSeq" id="WP_102243965.1">
    <property type="nucleotide sequence ID" value="NZ_CP025704.1"/>
</dbReference>
<dbReference type="Pfam" id="PF01814">
    <property type="entry name" value="Hemerythrin"/>
    <property type="match status" value="1"/>
</dbReference>
<dbReference type="Proteomes" id="UP000235584">
    <property type="component" value="Chromosome"/>
</dbReference>
<protein>
    <submittedName>
        <fullName evidence="6">Uncharacterized protein</fullName>
    </submittedName>
</protein>
<dbReference type="SUPFAM" id="SSF58104">
    <property type="entry name" value="Methyl-accepting chemotaxis protein (MCP) signaling domain"/>
    <property type="match status" value="1"/>
</dbReference>
<dbReference type="Pfam" id="PF00015">
    <property type="entry name" value="MCPsignal"/>
    <property type="match status" value="1"/>
</dbReference>
<dbReference type="GO" id="GO:0004888">
    <property type="term" value="F:transmembrane signaling receptor activity"/>
    <property type="evidence" value="ECO:0007669"/>
    <property type="project" value="TreeGrafter"/>
</dbReference>
<reference evidence="6 7" key="1">
    <citation type="submission" date="2018-01" db="EMBL/GenBank/DDBJ databases">
        <title>Complete genome sequence of Bacteriovorax stolpii DSM12778.</title>
        <authorList>
            <person name="Tang B."/>
            <person name="Chang J."/>
        </authorList>
    </citation>
    <scope>NUCLEOTIDE SEQUENCE [LARGE SCALE GENOMIC DNA]</scope>
    <source>
        <strain evidence="6 7">DSM 12778</strain>
    </source>
</reference>
<dbReference type="InterPro" id="IPR051310">
    <property type="entry name" value="MCP_chemotaxis"/>
</dbReference>
<dbReference type="Gene3D" id="1.20.120.50">
    <property type="entry name" value="Hemerythrin-like"/>
    <property type="match status" value="1"/>
</dbReference>
<dbReference type="GO" id="GO:0005886">
    <property type="term" value="C:plasma membrane"/>
    <property type="evidence" value="ECO:0007669"/>
    <property type="project" value="TreeGrafter"/>
</dbReference>
<sequence length="474" mass="53238">MNFLLILLTLLLTFAVYFVYKFLRDRKNILSNLDNVSTISFDLTGSAEQVSTVSSDLFKASEEQLDTLNSTVSASHEINSMIMRTSDNAKDLNDKASGLQDMASEGHKIVQEMVSSSLEIKVGSENFQSQMQDSINELSQSLMVIKEIAEKTKLINEIVFQTKLLSFNASVEAARAGEHGKGFAVVAEEINKLAQVSGNSADEISKIVEKSVTSVNQALEKTKVKVERLTSDTAKRSEAGYNQAKSCETIFSSITGQIAEINSMVQEISVATKEQSQGVELLDKAIGNLQEVADRNRLVASQSTEHAHAFADQTKDLIKFTENMKFYLPKDKNKVKKLQQFVWNDKLMLGVDKMDDEHKILVNKINILVDALSAQYVKKDKITLYNAFKDLAAYTREHFGHEEKFMESIGYPQLNSHKKIHEKLLEQVGRYGEQIEKGTLDDQKLISFLRNWLISHIMGVDMQYAGHYHEEKAA</sequence>
<evidence type="ECO:0000256" key="4">
    <source>
        <dbReference type="ARBA" id="ARBA00023004"/>
    </source>
</evidence>
<keyword evidence="4" id="KW-0408">Iron</keyword>
<dbReference type="EMBL" id="CP025704">
    <property type="protein sequence ID" value="AUN98674.1"/>
    <property type="molecule type" value="Genomic_DNA"/>
</dbReference>
<dbReference type="SUPFAM" id="SSF47188">
    <property type="entry name" value="Hemerythrin-like"/>
    <property type="match status" value="1"/>
</dbReference>
<evidence type="ECO:0000256" key="1">
    <source>
        <dbReference type="ARBA" id="ARBA00010587"/>
    </source>
</evidence>
<keyword evidence="2" id="KW-0145">Chemotaxis</keyword>
<dbReference type="AlphaFoldDB" id="A0A2K9NV81"/>
<dbReference type="GO" id="GO:0007165">
    <property type="term" value="P:signal transduction"/>
    <property type="evidence" value="ECO:0007669"/>
    <property type="project" value="InterPro"/>
</dbReference>
<dbReference type="OrthoDB" id="9765653at2"/>
<dbReference type="PANTHER" id="PTHR43531">
    <property type="entry name" value="PROTEIN ICFG"/>
    <property type="match status" value="1"/>
</dbReference>
<evidence type="ECO:0000256" key="3">
    <source>
        <dbReference type="ARBA" id="ARBA00022723"/>
    </source>
</evidence>
<dbReference type="PROSITE" id="PS50111">
    <property type="entry name" value="CHEMOTAXIS_TRANSDUC_2"/>
    <property type="match status" value="1"/>
</dbReference>
<organism evidence="6 7">
    <name type="scientific">Bacteriovorax stolpii</name>
    <name type="common">Bdellovibrio stolpii</name>
    <dbReference type="NCBI Taxonomy" id="960"/>
    <lineage>
        <taxon>Bacteria</taxon>
        <taxon>Pseudomonadati</taxon>
        <taxon>Bdellovibrionota</taxon>
        <taxon>Bacteriovoracia</taxon>
        <taxon>Bacteriovoracales</taxon>
        <taxon>Bacteriovoracaceae</taxon>
        <taxon>Bacteriovorax</taxon>
    </lineage>
</organism>
<dbReference type="InterPro" id="IPR004089">
    <property type="entry name" value="MCPsignal_dom"/>
</dbReference>
<dbReference type="InterPro" id="IPR016131">
    <property type="entry name" value="Haemerythrin_Fe_BS"/>
</dbReference>
<dbReference type="InterPro" id="IPR035938">
    <property type="entry name" value="Hemerythrin-like_sf"/>
</dbReference>
<dbReference type="NCBIfam" id="TIGR02481">
    <property type="entry name" value="hemeryth_dom"/>
    <property type="match status" value="1"/>
</dbReference>